<dbReference type="RefSeq" id="WP_011640088.1">
    <property type="nucleotide sequence ID" value="NC_008346.1"/>
</dbReference>
<dbReference type="CDD" id="cd03064">
    <property type="entry name" value="TRX_Fd_NuoE"/>
    <property type="match status" value="1"/>
</dbReference>
<dbReference type="EMBL" id="CP000448">
    <property type="protein sequence ID" value="ABI67983.1"/>
    <property type="molecule type" value="Genomic_DNA"/>
</dbReference>
<dbReference type="InterPro" id="IPR036249">
    <property type="entry name" value="Thioredoxin-like_sf"/>
</dbReference>
<dbReference type="InterPro" id="IPR042128">
    <property type="entry name" value="NuoE_dom"/>
</dbReference>
<gene>
    <name evidence="8" type="ordered locus">Swol_0656</name>
</gene>
<protein>
    <submittedName>
        <fullName evidence="8">NADH:ubiquinone oxidoreductase 24 kD subunit-like protein</fullName>
    </submittedName>
</protein>
<dbReference type="eggNOG" id="COG1905">
    <property type="taxonomic scope" value="Bacteria"/>
</dbReference>
<keyword evidence="4 7" id="KW-0408">Iron</keyword>
<dbReference type="PANTHER" id="PTHR43342">
    <property type="entry name" value="NADH-QUINONE OXIDOREDUCTASE, E SUBUNIT"/>
    <property type="match status" value="1"/>
</dbReference>
<comment type="cofactor">
    <cofactor evidence="7">
        <name>[2Fe-2S] cluster</name>
        <dbReference type="ChEBI" id="CHEBI:190135"/>
    </cofactor>
    <text evidence="7">Binds 1 [2Fe-2S] cluster.</text>
</comment>
<dbReference type="PIRSF" id="PIRSF000216">
    <property type="entry name" value="NADH_DH_24kDa"/>
    <property type="match status" value="1"/>
</dbReference>
<evidence type="ECO:0000313" key="9">
    <source>
        <dbReference type="Proteomes" id="UP000001968"/>
    </source>
</evidence>
<sequence>MHFYSKNKRAEEKSFLDAQLDLSPVLKIIEEKRHEKGSLIAILQQAQDIYGYLPLSVLKCIARELGIKPAKVYGIATFYTQFRLQPAGKYQIMFCQGTACHVNGSERIESTLCQELKIKRGETTPDGLFSLESAACLGCCSLAPVMMINGQAYGPLSAEKAIAIIRKIKAAESSSLVGGETK</sequence>
<proteinExistence type="inferred from homology"/>
<dbReference type="Pfam" id="PF01257">
    <property type="entry name" value="2Fe-2S_thioredx"/>
    <property type="match status" value="1"/>
</dbReference>
<evidence type="ECO:0000256" key="3">
    <source>
        <dbReference type="ARBA" id="ARBA00022723"/>
    </source>
</evidence>
<evidence type="ECO:0000313" key="8">
    <source>
        <dbReference type="EMBL" id="ABI67983.1"/>
    </source>
</evidence>
<evidence type="ECO:0000256" key="1">
    <source>
        <dbReference type="ARBA" id="ARBA00010643"/>
    </source>
</evidence>
<dbReference type="HOGENOM" id="CLU_054362_2_1_9"/>
<keyword evidence="5 7" id="KW-0411">Iron-sulfur</keyword>
<dbReference type="InterPro" id="IPR028431">
    <property type="entry name" value="NADP_DH_HndA-like"/>
</dbReference>
<dbReference type="SUPFAM" id="SSF52833">
    <property type="entry name" value="Thioredoxin-like"/>
    <property type="match status" value="1"/>
</dbReference>
<dbReference type="STRING" id="335541.Swol_0656"/>
<feature type="binding site" evidence="7">
    <location>
        <position position="140"/>
    </location>
    <ligand>
        <name>[2Fe-2S] cluster</name>
        <dbReference type="ChEBI" id="CHEBI:190135"/>
    </ligand>
</feature>
<feature type="binding site" evidence="7">
    <location>
        <position position="100"/>
    </location>
    <ligand>
        <name>[2Fe-2S] cluster</name>
        <dbReference type="ChEBI" id="CHEBI:190135"/>
    </ligand>
</feature>
<dbReference type="KEGG" id="swo:Swol_0656"/>
<dbReference type="AlphaFoldDB" id="Q0AZ71"/>
<dbReference type="InterPro" id="IPR041921">
    <property type="entry name" value="NuoE_N"/>
</dbReference>
<reference evidence="9" key="1">
    <citation type="journal article" date="2010" name="Environ. Microbiol.">
        <title>The genome of Syntrophomonas wolfei: new insights into syntrophic metabolism and biohydrogen production.</title>
        <authorList>
            <person name="Sieber J.R."/>
            <person name="Sims D.R."/>
            <person name="Han C."/>
            <person name="Kim E."/>
            <person name="Lykidis A."/>
            <person name="Lapidus A.L."/>
            <person name="McDonnald E."/>
            <person name="Rohlin L."/>
            <person name="Culley D.E."/>
            <person name="Gunsalus R."/>
            <person name="McInerney M.J."/>
        </authorList>
    </citation>
    <scope>NUCLEOTIDE SEQUENCE [LARGE SCALE GENOMIC DNA]</scope>
    <source>
        <strain evidence="9">DSM 2245B / Goettingen</strain>
    </source>
</reference>
<dbReference type="OrthoDB" id="9807941at2"/>
<dbReference type="Gene3D" id="3.40.30.10">
    <property type="entry name" value="Glutaredoxin"/>
    <property type="match status" value="1"/>
</dbReference>
<dbReference type="PANTHER" id="PTHR43342:SF1">
    <property type="entry name" value="BIFURCATING [FEFE] HYDROGENASE GAMMA SUBUNIT"/>
    <property type="match status" value="1"/>
</dbReference>
<evidence type="ECO:0000256" key="2">
    <source>
        <dbReference type="ARBA" id="ARBA00022714"/>
    </source>
</evidence>
<evidence type="ECO:0000256" key="4">
    <source>
        <dbReference type="ARBA" id="ARBA00023004"/>
    </source>
</evidence>
<accession>Q0AZ71</accession>
<dbReference type="GO" id="GO:0051537">
    <property type="term" value="F:2 iron, 2 sulfur cluster binding"/>
    <property type="evidence" value="ECO:0007669"/>
    <property type="project" value="UniProtKB-KW"/>
</dbReference>
<dbReference type="Gene3D" id="1.10.10.1590">
    <property type="entry name" value="NADH-quinone oxidoreductase subunit E"/>
    <property type="match status" value="1"/>
</dbReference>
<organism evidence="8 9">
    <name type="scientific">Syntrophomonas wolfei subsp. wolfei (strain DSM 2245B / Goettingen)</name>
    <dbReference type="NCBI Taxonomy" id="335541"/>
    <lineage>
        <taxon>Bacteria</taxon>
        <taxon>Bacillati</taxon>
        <taxon>Bacillota</taxon>
        <taxon>Clostridia</taxon>
        <taxon>Eubacteriales</taxon>
        <taxon>Syntrophomonadaceae</taxon>
        <taxon>Syntrophomonas</taxon>
    </lineage>
</organism>
<evidence type="ECO:0000256" key="6">
    <source>
        <dbReference type="ARBA" id="ARBA00034078"/>
    </source>
</evidence>
<dbReference type="GO" id="GO:0016491">
    <property type="term" value="F:oxidoreductase activity"/>
    <property type="evidence" value="ECO:0007669"/>
    <property type="project" value="InterPro"/>
</dbReference>
<keyword evidence="8" id="KW-0830">Ubiquinone</keyword>
<feature type="binding site" evidence="7">
    <location>
        <position position="136"/>
    </location>
    <ligand>
        <name>[2Fe-2S] cluster</name>
        <dbReference type="ChEBI" id="CHEBI:190135"/>
    </ligand>
</feature>
<dbReference type="InterPro" id="IPR002023">
    <property type="entry name" value="NuoE-like"/>
</dbReference>
<feature type="binding site" evidence="7">
    <location>
        <position position="95"/>
    </location>
    <ligand>
        <name>[2Fe-2S] cluster</name>
        <dbReference type="ChEBI" id="CHEBI:190135"/>
    </ligand>
</feature>
<comment type="similarity">
    <text evidence="1">Belongs to the complex I 24 kDa subunit family.</text>
</comment>
<evidence type="ECO:0000256" key="5">
    <source>
        <dbReference type="ARBA" id="ARBA00023014"/>
    </source>
</evidence>
<keyword evidence="3 7" id="KW-0479">Metal-binding</keyword>
<evidence type="ECO:0000256" key="7">
    <source>
        <dbReference type="PIRSR" id="PIRSR000216-1"/>
    </source>
</evidence>
<dbReference type="Proteomes" id="UP000001968">
    <property type="component" value="Chromosome"/>
</dbReference>
<dbReference type="GO" id="GO:0046872">
    <property type="term" value="F:metal ion binding"/>
    <property type="evidence" value="ECO:0007669"/>
    <property type="project" value="UniProtKB-KW"/>
</dbReference>
<dbReference type="NCBIfam" id="NF005722">
    <property type="entry name" value="PRK07539.1-2"/>
    <property type="match status" value="1"/>
</dbReference>
<keyword evidence="2 7" id="KW-0001">2Fe-2S</keyword>
<comment type="cofactor">
    <cofactor evidence="6">
        <name>[2Fe-2S] cluster</name>
        <dbReference type="ChEBI" id="CHEBI:190135"/>
    </cofactor>
</comment>
<keyword evidence="9" id="KW-1185">Reference proteome</keyword>
<name>Q0AZ71_SYNWW</name>
<dbReference type="PROSITE" id="PS01099">
    <property type="entry name" value="COMPLEX1_24K"/>
    <property type="match status" value="1"/>
</dbReference>